<feature type="transmembrane region" description="Helical" evidence="7">
    <location>
        <begin position="237"/>
        <end position="258"/>
    </location>
</feature>
<dbReference type="Gene3D" id="1.20.1740.10">
    <property type="entry name" value="Amino acid/polyamine transporter I"/>
    <property type="match status" value="1"/>
</dbReference>
<organism evidence="10 11">
    <name type="scientific">Prolixibacter denitrificans</name>
    <dbReference type="NCBI Taxonomy" id="1541063"/>
    <lineage>
        <taxon>Bacteria</taxon>
        <taxon>Pseudomonadati</taxon>
        <taxon>Bacteroidota</taxon>
        <taxon>Bacteroidia</taxon>
        <taxon>Marinilabiliales</taxon>
        <taxon>Prolixibacteraceae</taxon>
        <taxon>Prolixibacter</taxon>
    </lineage>
</organism>
<comment type="similarity">
    <text evidence="2">Belongs to the SLC12A transporter family.</text>
</comment>
<comment type="subcellular location">
    <subcellularLocation>
        <location evidence="1">Membrane</location>
        <topology evidence="1">Multi-pass membrane protein</topology>
    </subcellularLocation>
</comment>
<evidence type="ECO:0000313" key="9">
    <source>
        <dbReference type="EMBL" id="GET21164.1"/>
    </source>
</evidence>
<keyword evidence="12" id="KW-1185">Reference proteome</keyword>
<dbReference type="AlphaFoldDB" id="A0A2P8C9J4"/>
<feature type="transmembrane region" description="Helical" evidence="7">
    <location>
        <begin position="415"/>
        <end position="431"/>
    </location>
</feature>
<evidence type="ECO:0000256" key="2">
    <source>
        <dbReference type="ARBA" id="ARBA00010593"/>
    </source>
</evidence>
<sequence>MSSTPNSQSANRKGFGTAPVFITAICTILGAILFLRFGYAVGTVGFFGVIGIIIIGHLVTIPTALSLSEIATNRKVEGGGEYFIISRSFGLNIGATIGLALYSSQAISVAFYVIAFTEAFSPFFDWWQNHFGWVLPRQAISLPVMAILGMVIIKKGANIGMKALYVVAAILFIAIGLFFAGKTEYFSTGVFHQIPMSIKNVNQFYIVFAIIFPAFTGMTAGVGLSGDLRNPKKSIPIGTLTATVLGMIVYVFIAWKLYVSASPDLLLNDQLVMGKIALGGALVVPIGLAASTLSSALGSVLVAPRTLQAIAQDHSFPSGKINRFLSRNDARHEPANASIVTVVIALVFVALGNVNIVAQIISMFFMVTYGSLNLISFLNHFGADPSYRPTFRSRWYISLLGFLMSLWLMFKMSSVYAFVAILVIFILYQAIQRYQRKRRGMAFLFRNAFFQLNRRLQVFLQKSRRPVRTELWRPSVISVSRTSFTQLRTFQLVSWISYRFGFGTYIHLVDGYYSKETTAEAQKKQEELIQMTTQIPNLVYLYTMVSPSYTSAVAQVVQLPGVSGMENNTFVFEYDRKDPAELKLIRDNFNLVRAGGFDILVLTTNHMPPNYKGGIHVWIQTTDVENANLMILLSYIITSHPSWSKSPIKIFTISPKDEMVEVRNTLEKLLKEGRLPISPFNIEIIPHDKDTGLRKLVADRSHDAGLTMIGFESSQIKHDDDLFQGYENPGDILFVNSRFTKSLE</sequence>
<evidence type="ECO:0000256" key="4">
    <source>
        <dbReference type="ARBA" id="ARBA00022692"/>
    </source>
</evidence>
<reference evidence="10 11" key="1">
    <citation type="submission" date="2018-03" db="EMBL/GenBank/DDBJ databases">
        <title>Genomic Encyclopedia of Archaeal and Bacterial Type Strains, Phase II (KMG-II): from individual species to whole genera.</title>
        <authorList>
            <person name="Goeker M."/>
        </authorList>
    </citation>
    <scope>NUCLEOTIDE SEQUENCE [LARGE SCALE GENOMIC DNA]</scope>
    <source>
        <strain evidence="10 11">DSM 27267</strain>
    </source>
</reference>
<feature type="transmembrane region" description="Helical" evidence="7">
    <location>
        <begin position="335"/>
        <end position="354"/>
    </location>
</feature>
<dbReference type="InterPro" id="IPR004841">
    <property type="entry name" value="AA-permease/SLC12A_dom"/>
</dbReference>
<dbReference type="PANTHER" id="PTHR11827">
    <property type="entry name" value="SOLUTE CARRIER FAMILY 12, CATION COTRANSPORTERS"/>
    <property type="match status" value="1"/>
</dbReference>
<keyword evidence="4 7" id="KW-0812">Transmembrane</keyword>
<dbReference type="Pfam" id="PF00324">
    <property type="entry name" value="AA_permease"/>
    <property type="match status" value="1"/>
</dbReference>
<feature type="transmembrane region" description="Helical" evidence="7">
    <location>
        <begin position="278"/>
        <end position="303"/>
    </location>
</feature>
<evidence type="ECO:0000313" key="10">
    <source>
        <dbReference type="EMBL" id="PSK81639.1"/>
    </source>
</evidence>
<keyword evidence="5 7" id="KW-1133">Transmembrane helix</keyword>
<dbReference type="Proteomes" id="UP000396862">
    <property type="component" value="Unassembled WGS sequence"/>
</dbReference>
<comment type="caution">
    <text evidence="10">The sequence shown here is derived from an EMBL/GenBank/DDBJ whole genome shotgun (WGS) entry which is preliminary data.</text>
</comment>
<evidence type="ECO:0000256" key="6">
    <source>
        <dbReference type="ARBA" id="ARBA00023136"/>
    </source>
</evidence>
<name>A0A2P8C9J4_9BACT</name>
<feature type="transmembrane region" description="Helical" evidence="7">
    <location>
        <begin position="89"/>
        <end position="114"/>
    </location>
</feature>
<evidence type="ECO:0000256" key="1">
    <source>
        <dbReference type="ARBA" id="ARBA00004141"/>
    </source>
</evidence>
<dbReference type="OrthoDB" id="3181223at2"/>
<evidence type="ECO:0000313" key="12">
    <source>
        <dbReference type="Proteomes" id="UP000396862"/>
    </source>
</evidence>
<feature type="transmembrane region" description="Helical" evidence="7">
    <location>
        <begin position="45"/>
        <end position="68"/>
    </location>
</feature>
<reference evidence="9 12" key="2">
    <citation type="submission" date="2019-10" db="EMBL/GenBank/DDBJ databases">
        <title>Prolixibacter strains distinguished by the presence of nitrate reductase genes were adept at nitrate-dependent anaerobic corrosion of metallic iron and carbon steel.</title>
        <authorList>
            <person name="Iino T."/>
            <person name="Shono N."/>
            <person name="Ito K."/>
            <person name="Nakamura R."/>
            <person name="Sueoka K."/>
            <person name="Harayama S."/>
            <person name="Ohkuma M."/>
        </authorList>
    </citation>
    <scope>NUCLEOTIDE SEQUENCE [LARGE SCALE GENOMIC DNA]</scope>
    <source>
        <strain evidence="9 12">MIC1-1</strain>
    </source>
</reference>
<keyword evidence="6 7" id="KW-0472">Membrane</keyword>
<dbReference type="Proteomes" id="UP000240621">
    <property type="component" value="Unassembled WGS sequence"/>
</dbReference>
<evidence type="ECO:0000256" key="5">
    <source>
        <dbReference type="ARBA" id="ARBA00022989"/>
    </source>
</evidence>
<feature type="transmembrane region" description="Helical" evidence="7">
    <location>
        <begin position="360"/>
        <end position="381"/>
    </location>
</feature>
<feature type="transmembrane region" description="Helical" evidence="7">
    <location>
        <begin position="164"/>
        <end position="183"/>
    </location>
</feature>
<dbReference type="EMBL" id="BLAU01000001">
    <property type="protein sequence ID" value="GET21164.1"/>
    <property type="molecule type" value="Genomic_DNA"/>
</dbReference>
<evidence type="ECO:0000256" key="3">
    <source>
        <dbReference type="ARBA" id="ARBA00022448"/>
    </source>
</evidence>
<feature type="transmembrane region" description="Helical" evidence="7">
    <location>
        <begin position="134"/>
        <end position="152"/>
    </location>
</feature>
<dbReference type="PANTHER" id="PTHR11827:SF72">
    <property type="entry name" value="GH08340P"/>
    <property type="match status" value="1"/>
</dbReference>
<evidence type="ECO:0000256" key="7">
    <source>
        <dbReference type="SAM" id="Phobius"/>
    </source>
</evidence>
<dbReference type="GO" id="GO:0015377">
    <property type="term" value="F:chloride:monoatomic cation symporter activity"/>
    <property type="evidence" value="ECO:0007669"/>
    <property type="project" value="InterPro"/>
</dbReference>
<dbReference type="InterPro" id="IPR004842">
    <property type="entry name" value="SLC12A_fam"/>
</dbReference>
<dbReference type="RefSeq" id="WP_106542945.1">
    <property type="nucleotide sequence ID" value="NZ_BLAU01000001.1"/>
</dbReference>
<feature type="transmembrane region" description="Helical" evidence="7">
    <location>
        <begin position="20"/>
        <end position="39"/>
    </location>
</feature>
<proteinExistence type="inferred from homology"/>
<feature type="domain" description="Amino acid permease/ SLC12A" evidence="8">
    <location>
        <begin position="21"/>
        <end position="432"/>
    </location>
</feature>
<feature type="transmembrane region" description="Helical" evidence="7">
    <location>
        <begin position="393"/>
        <end position="409"/>
    </location>
</feature>
<feature type="transmembrane region" description="Helical" evidence="7">
    <location>
        <begin position="203"/>
        <end position="225"/>
    </location>
</feature>
<dbReference type="EMBL" id="PYGC01000008">
    <property type="protein sequence ID" value="PSK81639.1"/>
    <property type="molecule type" value="Genomic_DNA"/>
</dbReference>
<evidence type="ECO:0000313" key="11">
    <source>
        <dbReference type="Proteomes" id="UP000240621"/>
    </source>
</evidence>
<evidence type="ECO:0000259" key="8">
    <source>
        <dbReference type="Pfam" id="PF00324"/>
    </source>
</evidence>
<dbReference type="GO" id="GO:0016020">
    <property type="term" value="C:membrane"/>
    <property type="evidence" value="ECO:0007669"/>
    <property type="project" value="UniProtKB-SubCell"/>
</dbReference>
<accession>A0A2P8C9J4</accession>
<gene>
    <name evidence="10" type="ORF">CLV93_10837</name>
    <name evidence="9" type="ORF">JCM18694_14100</name>
</gene>
<protein>
    <submittedName>
        <fullName evidence="10">Amino acid transporter</fullName>
    </submittedName>
    <submittedName>
        <fullName evidence="9">Na-K-Cl cotransporter</fullName>
    </submittedName>
</protein>
<dbReference type="FunFam" id="1.20.1740.10:FF:000013">
    <property type="entry name" value="Solute carrier family 12 member"/>
    <property type="match status" value="1"/>
</dbReference>
<keyword evidence="3" id="KW-0813">Transport</keyword>